<protein>
    <submittedName>
        <fullName evidence="2">Uncharacterized protein</fullName>
    </submittedName>
</protein>
<organism evidence="2 3">
    <name type="scientific">Melanomma pulvis-pyrius CBS 109.77</name>
    <dbReference type="NCBI Taxonomy" id="1314802"/>
    <lineage>
        <taxon>Eukaryota</taxon>
        <taxon>Fungi</taxon>
        <taxon>Dikarya</taxon>
        <taxon>Ascomycota</taxon>
        <taxon>Pezizomycotina</taxon>
        <taxon>Dothideomycetes</taxon>
        <taxon>Pleosporomycetidae</taxon>
        <taxon>Pleosporales</taxon>
        <taxon>Melanommataceae</taxon>
        <taxon>Melanomma</taxon>
    </lineage>
</organism>
<name>A0A6A6X895_9PLEO</name>
<evidence type="ECO:0000256" key="1">
    <source>
        <dbReference type="SAM" id="MobiDB-lite"/>
    </source>
</evidence>
<feature type="region of interest" description="Disordered" evidence="1">
    <location>
        <begin position="665"/>
        <end position="708"/>
    </location>
</feature>
<reference evidence="2" key="1">
    <citation type="journal article" date="2020" name="Stud. Mycol.">
        <title>101 Dothideomycetes genomes: a test case for predicting lifestyles and emergence of pathogens.</title>
        <authorList>
            <person name="Haridas S."/>
            <person name="Albert R."/>
            <person name="Binder M."/>
            <person name="Bloem J."/>
            <person name="Labutti K."/>
            <person name="Salamov A."/>
            <person name="Andreopoulos B."/>
            <person name="Baker S."/>
            <person name="Barry K."/>
            <person name="Bills G."/>
            <person name="Bluhm B."/>
            <person name="Cannon C."/>
            <person name="Castanera R."/>
            <person name="Culley D."/>
            <person name="Daum C."/>
            <person name="Ezra D."/>
            <person name="Gonzalez J."/>
            <person name="Henrissat B."/>
            <person name="Kuo A."/>
            <person name="Liang C."/>
            <person name="Lipzen A."/>
            <person name="Lutzoni F."/>
            <person name="Magnuson J."/>
            <person name="Mondo S."/>
            <person name="Nolan M."/>
            <person name="Ohm R."/>
            <person name="Pangilinan J."/>
            <person name="Park H.-J."/>
            <person name="Ramirez L."/>
            <person name="Alfaro M."/>
            <person name="Sun H."/>
            <person name="Tritt A."/>
            <person name="Yoshinaga Y."/>
            <person name="Zwiers L.-H."/>
            <person name="Turgeon B."/>
            <person name="Goodwin S."/>
            <person name="Spatafora J."/>
            <person name="Crous P."/>
            <person name="Grigoriev I."/>
        </authorList>
    </citation>
    <scope>NUCLEOTIDE SEQUENCE</scope>
    <source>
        <strain evidence="2">CBS 109.77</strain>
    </source>
</reference>
<feature type="region of interest" description="Disordered" evidence="1">
    <location>
        <begin position="1"/>
        <end position="72"/>
    </location>
</feature>
<dbReference type="OrthoDB" id="3791649at2759"/>
<proteinExistence type="predicted"/>
<gene>
    <name evidence="2" type="ORF">K505DRAFT_338625</name>
</gene>
<feature type="compositionally biased region" description="Polar residues" evidence="1">
    <location>
        <begin position="1"/>
        <end position="14"/>
    </location>
</feature>
<evidence type="ECO:0000313" key="2">
    <source>
        <dbReference type="EMBL" id="KAF2792481.1"/>
    </source>
</evidence>
<dbReference type="AlphaFoldDB" id="A0A6A6X895"/>
<sequence length="708" mass="80391">MYASQLHNASSSTAVPGAPAASRKRKADNADENYDIASPNKAPGSKRKKKNVESPKPSALAKDADDSAGKGTATAKLRKNAAIQNSLSAQLDENLAVNRIVTATSPFVADVLTLPGMTGTTRPVPTKAQSQALYQFLRKATMISPVPPPTPTSTYEIKCPINWDLPGLQSVDLRDIEIYELREPWNPTQLPWNELKVTMLKRYPRGPASEEAYRKRFWTANRAVFLVTGRYYENSLTGLGAEKKKWNVLVPKAASPTNNAQGPQDQKKSKGPVIKYEGSSFQFRIREGSSRNRITRDVPLDLAKEISPIVKELVEQHQIHHMEIEASVDIADKWISFFVTEPRDRLPTKLQVMVRERDEHWIFEDLATFSWTMNDLFAADELASKMRASGVRDLIISNWRVLMHEEKQLVDSYRSGVRDFHDLPAQPVIRMLDFEPHHMNELWARAAVNDPARKFWLDLLKSKGIVGAQKIVAEWDEFCTDFQLDCVDFLETGFNVEIERHDAAAADTEESHLAVGPLRPVQSKLAQSTTPDKLSAQDASFHDPAMVWTENQQQFCLLYHNHSPKETCKNPLQLLVGMGNDSDEQLPVSRPSHHVKVVFRGVQYMIQNHTQLPKREFCDLPAVYPEWDWHKIRAVNDYQAVPEQHKLKRWRRRMDPSPVYFMQVGKGNYPSQDPDNRFPNHPGYRLGELWNPSADDQNGDSIMSDIEE</sequence>
<evidence type="ECO:0000313" key="3">
    <source>
        <dbReference type="Proteomes" id="UP000799757"/>
    </source>
</evidence>
<keyword evidence="3" id="KW-1185">Reference proteome</keyword>
<dbReference type="Proteomes" id="UP000799757">
    <property type="component" value="Unassembled WGS sequence"/>
</dbReference>
<accession>A0A6A6X895</accession>
<dbReference type="EMBL" id="MU001967">
    <property type="protein sequence ID" value="KAF2792481.1"/>
    <property type="molecule type" value="Genomic_DNA"/>
</dbReference>